<dbReference type="Proteomes" id="UP000707731">
    <property type="component" value="Unassembled WGS sequence"/>
</dbReference>
<organism evidence="1 2">
    <name type="scientific">Nocardia higoensis</name>
    <dbReference type="NCBI Taxonomy" id="228599"/>
    <lineage>
        <taxon>Bacteria</taxon>
        <taxon>Bacillati</taxon>
        <taxon>Actinomycetota</taxon>
        <taxon>Actinomycetes</taxon>
        <taxon>Mycobacteriales</taxon>
        <taxon>Nocardiaceae</taxon>
        <taxon>Nocardia</taxon>
    </lineage>
</organism>
<evidence type="ECO:0000313" key="2">
    <source>
        <dbReference type="Proteomes" id="UP000707731"/>
    </source>
</evidence>
<evidence type="ECO:0000313" key="1">
    <source>
        <dbReference type="EMBL" id="MBF6354120.1"/>
    </source>
</evidence>
<evidence type="ECO:0008006" key="3">
    <source>
        <dbReference type="Google" id="ProtNLM"/>
    </source>
</evidence>
<proteinExistence type="predicted"/>
<comment type="caution">
    <text evidence="1">The sequence shown here is derived from an EMBL/GenBank/DDBJ whole genome shotgun (WGS) entry which is preliminary data.</text>
</comment>
<dbReference type="RefSeq" id="WP_195002579.1">
    <property type="nucleotide sequence ID" value="NZ_JADLQN010000001.1"/>
</dbReference>
<sequence>MLAAETRDRHTARARVQILSLARTRLRGHSDLDRLADAVGAGALDAYSAADTLLSTPAHRCLDTGTNPSPSR</sequence>
<protein>
    <recommendedName>
        <fullName evidence="3">ANTAR domain-containing protein</fullName>
    </recommendedName>
</protein>
<accession>A0ABS0D6M0</accession>
<reference evidence="1 2" key="1">
    <citation type="submission" date="2020-10" db="EMBL/GenBank/DDBJ databases">
        <title>Identification of Nocardia species via Next-generation sequencing and recognition of intraspecies genetic diversity.</title>
        <authorList>
            <person name="Li P."/>
            <person name="Li P."/>
            <person name="Lu B."/>
        </authorList>
    </citation>
    <scope>NUCLEOTIDE SEQUENCE [LARGE SCALE GENOMIC DNA]</scope>
    <source>
        <strain evidence="1 2">BJ06-0143</strain>
    </source>
</reference>
<keyword evidence="2" id="KW-1185">Reference proteome</keyword>
<dbReference type="EMBL" id="JADLQN010000001">
    <property type="protein sequence ID" value="MBF6354120.1"/>
    <property type="molecule type" value="Genomic_DNA"/>
</dbReference>
<gene>
    <name evidence="1" type="ORF">IU449_06080</name>
</gene>
<name>A0ABS0D6M0_9NOCA</name>